<dbReference type="EMBL" id="LGAV01000002">
    <property type="protein sequence ID" value="KOS15770.1"/>
    <property type="molecule type" value="Genomic_DNA"/>
</dbReference>
<dbReference type="SMART" id="SM00028">
    <property type="entry name" value="TPR"/>
    <property type="match status" value="2"/>
</dbReference>
<organism evidence="2 3">
    <name type="scientific">Malassezia pachydermatis</name>
    <dbReference type="NCBI Taxonomy" id="77020"/>
    <lineage>
        <taxon>Eukaryota</taxon>
        <taxon>Fungi</taxon>
        <taxon>Dikarya</taxon>
        <taxon>Basidiomycota</taxon>
        <taxon>Ustilaginomycotina</taxon>
        <taxon>Malasseziomycetes</taxon>
        <taxon>Malasseziales</taxon>
        <taxon>Malasseziaceae</taxon>
        <taxon>Malassezia</taxon>
    </lineage>
</organism>
<dbReference type="VEuPathDB" id="FungiDB:Malapachy_2203"/>
<dbReference type="OrthoDB" id="433738at2759"/>
<evidence type="ECO:0000256" key="1">
    <source>
        <dbReference type="PROSITE-ProRule" id="PRU00339"/>
    </source>
</evidence>
<keyword evidence="1" id="KW-0802">TPR repeat</keyword>
<dbReference type="GO" id="GO:0043066">
    <property type="term" value="P:negative regulation of apoptotic process"/>
    <property type="evidence" value="ECO:0007669"/>
    <property type="project" value="TreeGrafter"/>
</dbReference>
<dbReference type="PANTHER" id="PTHR46512">
    <property type="entry name" value="PEPTIDYLPROLYL ISOMERASE"/>
    <property type="match status" value="1"/>
</dbReference>
<dbReference type="Proteomes" id="UP000037751">
    <property type="component" value="Unassembled WGS sequence"/>
</dbReference>
<feature type="repeat" description="TPR" evidence="1">
    <location>
        <begin position="73"/>
        <end position="106"/>
    </location>
</feature>
<dbReference type="STRING" id="77020.A0A0M8MXK2"/>
<dbReference type="RefSeq" id="XP_017993402.1">
    <property type="nucleotide sequence ID" value="XM_018136695.1"/>
</dbReference>
<evidence type="ECO:0000313" key="2">
    <source>
        <dbReference type="EMBL" id="KOS15770.1"/>
    </source>
</evidence>
<comment type="caution">
    <text evidence="2">The sequence shown here is derived from an EMBL/GenBank/DDBJ whole genome shotgun (WGS) entry which is preliminary data.</text>
</comment>
<dbReference type="InterPro" id="IPR011990">
    <property type="entry name" value="TPR-like_helical_dom_sf"/>
</dbReference>
<name>A0A0M8MXK2_9BASI</name>
<dbReference type="InterPro" id="IPR019734">
    <property type="entry name" value="TPR_rpt"/>
</dbReference>
<dbReference type="PROSITE" id="PS50005">
    <property type="entry name" value="TPR"/>
    <property type="match status" value="1"/>
</dbReference>
<keyword evidence="3" id="KW-1185">Reference proteome</keyword>
<gene>
    <name evidence="2" type="ORF">Malapachy_2203</name>
</gene>
<dbReference type="GO" id="GO:0005740">
    <property type="term" value="C:mitochondrial envelope"/>
    <property type="evidence" value="ECO:0007669"/>
    <property type="project" value="TreeGrafter"/>
</dbReference>
<sequence>MSQNDIEAKIQTALSYKAQGNEAFGAKQYQEALRCYHHAVLYLSGLDEGILAGLTGQSHPTSQGTRDDKIQLSQVRSNMAACYLQLQQWDKALDACDKALALDATNKKAIFRKAQALRQRGDMYKARAWLASSTAQPFLSDVDFAREQARIEALILTRERQSAHRLRGFLS</sequence>
<dbReference type="Gene3D" id="1.25.40.10">
    <property type="entry name" value="Tetratricopeptide repeat domain"/>
    <property type="match status" value="1"/>
</dbReference>
<proteinExistence type="predicted"/>
<accession>A0A0M8MXK2</accession>
<dbReference type="GeneID" id="28728570"/>
<dbReference type="AlphaFoldDB" id="A0A0M8MXK2"/>
<reference evidence="2 3" key="1">
    <citation type="submission" date="2015-07" db="EMBL/GenBank/DDBJ databases">
        <title>Draft Genome Sequence of Malassezia furfur CBS1878 and Malassezia pachydermatis CBS1879.</title>
        <authorList>
            <person name="Triana S."/>
            <person name="Ohm R."/>
            <person name="Gonzalez A."/>
            <person name="DeCock H."/>
            <person name="Restrepo S."/>
            <person name="Celis A."/>
        </authorList>
    </citation>
    <scope>NUCLEOTIDE SEQUENCE [LARGE SCALE GENOMIC DNA]</scope>
    <source>
        <strain evidence="2 3">CBS 1879</strain>
    </source>
</reference>
<protein>
    <submittedName>
        <fullName evidence="2">Tpr-like protein</fullName>
    </submittedName>
</protein>
<dbReference type="InterPro" id="IPR050754">
    <property type="entry name" value="FKBP4/5/8-like"/>
</dbReference>
<dbReference type="GO" id="GO:0016020">
    <property type="term" value="C:membrane"/>
    <property type="evidence" value="ECO:0007669"/>
    <property type="project" value="TreeGrafter"/>
</dbReference>
<dbReference type="GO" id="GO:0012505">
    <property type="term" value="C:endomembrane system"/>
    <property type="evidence" value="ECO:0007669"/>
    <property type="project" value="TreeGrafter"/>
</dbReference>
<dbReference type="GO" id="GO:0044183">
    <property type="term" value="F:protein folding chaperone"/>
    <property type="evidence" value="ECO:0007669"/>
    <property type="project" value="TreeGrafter"/>
</dbReference>
<dbReference type="Pfam" id="PF00515">
    <property type="entry name" value="TPR_1"/>
    <property type="match status" value="1"/>
</dbReference>
<dbReference type="GO" id="GO:0005829">
    <property type="term" value="C:cytosol"/>
    <property type="evidence" value="ECO:0007669"/>
    <property type="project" value="TreeGrafter"/>
</dbReference>
<dbReference type="PANTHER" id="PTHR46512:SF1">
    <property type="entry name" value="PEPTIDYLPROLYL ISOMERASE"/>
    <property type="match status" value="1"/>
</dbReference>
<evidence type="ECO:0000313" key="3">
    <source>
        <dbReference type="Proteomes" id="UP000037751"/>
    </source>
</evidence>
<dbReference type="SUPFAM" id="SSF48452">
    <property type="entry name" value="TPR-like"/>
    <property type="match status" value="1"/>
</dbReference>